<sequence>MLNDSLRPARDDARTFWRLVFMCRKRALIATVLAPIALALATPVFAADPPKADAGKTAKPAPAPEPIKASPQQRAEARRLDPLAQAAFWGAEFEVDPADAEAGAGLAWSLRALGRADEAAIAATKGLIAHPDHTGLLLELARAHIARGQGFYAIEPARKVAALSPKDWRPLTLLGVAYEQAERDEEAEAAHRQAIALAPNEATPIANYAMHLAAKGDLAGAEAQLRRAVTLPSAGIQVRQNLALVVGLQGRLPEAEKLVRADLPPEQVANNLAYLRAAVGQAGQARSWDAMRAGGGR</sequence>
<evidence type="ECO:0000313" key="4">
    <source>
        <dbReference type="EMBL" id="ATC30945.1"/>
    </source>
</evidence>
<feature type="signal peptide" evidence="3">
    <location>
        <begin position="1"/>
        <end position="46"/>
    </location>
</feature>
<keyword evidence="3" id="KW-0732">Signal</keyword>
<dbReference type="InterPro" id="IPR014596">
    <property type="entry name" value="UCP035836"/>
</dbReference>
<gene>
    <name evidence="4" type="ORF">CA606_00505</name>
</gene>
<evidence type="ECO:0000313" key="5">
    <source>
        <dbReference type="Proteomes" id="UP000217311"/>
    </source>
</evidence>
<proteinExistence type="predicted"/>
<evidence type="ECO:0000256" key="2">
    <source>
        <dbReference type="SAM" id="MobiDB-lite"/>
    </source>
</evidence>
<evidence type="ECO:0000256" key="3">
    <source>
        <dbReference type="SAM" id="SignalP"/>
    </source>
</evidence>
<dbReference type="SMART" id="SM00028">
    <property type="entry name" value="TPR"/>
    <property type="match status" value="3"/>
</dbReference>
<dbReference type="EMBL" id="CP023315">
    <property type="protein sequence ID" value="ATC30945.1"/>
    <property type="molecule type" value="Genomic_DNA"/>
</dbReference>
<reference evidence="5" key="1">
    <citation type="submission" date="2017-09" db="EMBL/GenBank/DDBJ databases">
        <title>Genome evolution observed in wild isolates of Caulobacter crescentus.</title>
        <authorList>
            <person name="Ely B."/>
            <person name="Wilson K."/>
            <person name="Scott D."/>
        </authorList>
    </citation>
    <scope>NUCLEOTIDE SEQUENCE [LARGE SCALE GENOMIC DNA]</scope>
    <source>
        <strain evidence="5">CB13b1a</strain>
    </source>
</reference>
<feature type="compositionally biased region" description="Low complexity" evidence="2">
    <location>
        <begin position="57"/>
        <end position="71"/>
    </location>
</feature>
<organism evidence="4 5">
    <name type="scientific">Caulobacter vibrioides</name>
    <name type="common">Caulobacter crescentus</name>
    <dbReference type="NCBI Taxonomy" id="155892"/>
    <lineage>
        <taxon>Bacteria</taxon>
        <taxon>Pseudomonadati</taxon>
        <taxon>Pseudomonadota</taxon>
        <taxon>Alphaproteobacteria</taxon>
        <taxon>Caulobacterales</taxon>
        <taxon>Caulobacteraceae</taxon>
        <taxon>Caulobacter</taxon>
    </lineage>
</organism>
<protein>
    <submittedName>
        <fullName evidence="4">Pilus assembly protein TadD</fullName>
    </submittedName>
</protein>
<keyword evidence="1" id="KW-0802">TPR repeat</keyword>
<dbReference type="AlphaFoldDB" id="A0A290MRI0"/>
<feature type="chain" id="PRO_5013194263" evidence="3">
    <location>
        <begin position="47"/>
        <end position="297"/>
    </location>
</feature>
<dbReference type="Gene3D" id="1.25.40.10">
    <property type="entry name" value="Tetratricopeptide repeat domain"/>
    <property type="match status" value="1"/>
</dbReference>
<evidence type="ECO:0000256" key="1">
    <source>
        <dbReference type="PROSITE-ProRule" id="PRU00339"/>
    </source>
</evidence>
<feature type="region of interest" description="Disordered" evidence="2">
    <location>
        <begin position="49"/>
        <end position="75"/>
    </location>
</feature>
<dbReference type="InterPro" id="IPR011990">
    <property type="entry name" value="TPR-like_helical_dom_sf"/>
</dbReference>
<name>A0A290MRI0_CAUVI</name>
<dbReference type="PROSITE" id="PS50005">
    <property type="entry name" value="TPR"/>
    <property type="match status" value="1"/>
</dbReference>
<dbReference type="SUPFAM" id="SSF48452">
    <property type="entry name" value="TPR-like"/>
    <property type="match status" value="1"/>
</dbReference>
<dbReference type="PIRSF" id="PIRSF035836">
    <property type="entry name" value="UCP035836"/>
    <property type="match status" value="1"/>
</dbReference>
<dbReference type="InterPro" id="IPR019734">
    <property type="entry name" value="TPR_rpt"/>
</dbReference>
<accession>A0A290MRI0</accession>
<feature type="repeat" description="TPR" evidence="1">
    <location>
        <begin position="168"/>
        <end position="201"/>
    </location>
</feature>
<dbReference type="Proteomes" id="UP000217311">
    <property type="component" value="Chromosome"/>
</dbReference>